<evidence type="ECO:0000313" key="3">
    <source>
        <dbReference type="Proteomes" id="UP001601992"/>
    </source>
</evidence>
<evidence type="ECO:0000256" key="1">
    <source>
        <dbReference type="SAM" id="MobiDB-lite"/>
    </source>
</evidence>
<feature type="compositionally biased region" description="Basic and acidic residues" evidence="1">
    <location>
        <begin position="28"/>
        <end position="44"/>
    </location>
</feature>
<keyword evidence="3" id="KW-1185">Reference proteome</keyword>
<reference evidence="2 3" key="1">
    <citation type="submission" date="2024-10" db="EMBL/GenBank/DDBJ databases">
        <title>The Natural Products Discovery Center: Release of the First 8490 Sequenced Strains for Exploring Actinobacteria Biosynthetic Diversity.</title>
        <authorList>
            <person name="Kalkreuter E."/>
            <person name="Kautsar S.A."/>
            <person name="Yang D."/>
            <person name="Bader C.D."/>
            <person name="Teijaro C.N."/>
            <person name="Fluegel L."/>
            <person name="Davis C.M."/>
            <person name="Simpson J.R."/>
            <person name="Lauterbach L."/>
            <person name="Steele A.D."/>
            <person name="Gui C."/>
            <person name="Meng S."/>
            <person name="Li G."/>
            <person name="Viehrig K."/>
            <person name="Ye F."/>
            <person name="Su P."/>
            <person name="Kiefer A.F."/>
            <person name="Nichols A."/>
            <person name="Cepeda A.J."/>
            <person name="Yan W."/>
            <person name="Fan B."/>
            <person name="Jiang Y."/>
            <person name="Adhikari A."/>
            <person name="Zheng C.-J."/>
            <person name="Schuster L."/>
            <person name="Cowan T.M."/>
            <person name="Smanski M.J."/>
            <person name="Chevrette M.G."/>
            <person name="De Carvalho L.P.S."/>
            <person name="Shen B."/>
        </authorList>
    </citation>
    <scope>NUCLEOTIDE SEQUENCE [LARGE SCALE GENOMIC DNA]</scope>
    <source>
        <strain evidence="2 3">NPDC002593</strain>
    </source>
</reference>
<accession>A0ABW6SF86</accession>
<proteinExistence type="predicted"/>
<protein>
    <submittedName>
        <fullName evidence="2">Uncharacterized protein</fullName>
    </submittedName>
</protein>
<evidence type="ECO:0000313" key="2">
    <source>
        <dbReference type="EMBL" id="MFF3574899.1"/>
    </source>
</evidence>
<comment type="caution">
    <text evidence="2">The sequence shown here is derived from an EMBL/GenBank/DDBJ whole genome shotgun (WGS) entry which is preliminary data.</text>
</comment>
<gene>
    <name evidence="2" type="ORF">ACFYXQ_44860</name>
</gene>
<name>A0ABW6SF86_9NOCA</name>
<feature type="region of interest" description="Disordered" evidence="1">
    <location>
        <begin position="14"/>
        <end position="46"/>
    </location>
</feature>
<dbReference type="Proteomes" id="UP001601992">
    <property type="component" value="Unassembled WGS sequence"/>
</dbReference>
<dbReference type="RefSeq" id="WP_169541970.1">
    <property type="nucleotide sequence ID" value="NZ_JBIAQY010000032.1"/>
</dbReference>
<organism evidence="2 3">
    <name type="scientific">Nocardia jiangxiensis</name>
    <dbReference type="NCBI Taxonomy" id="282685"/>
    <lineage>
        <taxon>Bacteria</taxon>
        <taxon>Bacillati</taxon>
        <taxon>Actinomycetota</taxon>
        <taxon>Actinomycetes</taxon>
        <taxon>Mycobacteriales</taxon>
        <taxon>Nocardiaceae</taxon>
        <taxon>Nocardia</taxon>
    </lineage>
</organism>
<sequence length="291" mass="30357">MSLLPPAAADAGMHHGWPHWPTIPGWPHPDKDKDKDKDKEKNKNACDQGNTGIAYNALSFGATGCFTATRAFNGNSTNEFGRGVGLAGNARGLVSLDVVFASYGCSVSGNYVTGCVTTPGATFEHPITANIYSLGNLTTPIATVTQDFAIPYRPSADNERCTGDYAGAWFNAQGGPNLPGSVPEGGRCQFSVGKVLTFSFPAGTTLPDQVVWTVTFNTTEFGHHPIGGGAACYPNCPYDSLNVGATNFPNAPYAGTDLPPADTAYASTGRPAGPLGPISFAYRPLGAITTR</sequence>
<dbReference type="EMBL" id="JBIAQY010000032">
    <property type="protein sequence ID" value="MFF3574899.1"/>
    <property type="molecule type" value="Genomic_DNA"/>
</dbReference>